<gene>
    <name evidence="1" type="ORF">LIN78_05335</name>
</gene>
<dbReference type="Gene3D" id="1.10.238.160">
    <property type="match status" value="1"/>
</dbReference>
<organism evidence="1 2">
    <name type="scientific">Leeia speluncae</name>
    <dbReference type="NCBI Taxonomy" id="2884804"/>
    <lineage>
        <taxon>Bacteria</taxon>
        <taxon>Pseudomonadati</taxon>
        <taxon>Pseudomonadota</taxon>
        <taxon>Betaproteobacteria</taxon>
        <taxon>Neisseriales</taxon>
        <taxon>Leeiaceae</taxon>
        <taxon>Leeia</taxon>
    </lineage>
</organism>
<protein>
    <submittedName>
        <fullName evidence="1">AlpA family phage regulatory protein</fullName>
    </submittedName>
</protein>
<dbReference type="EMBL" id="JAJBZT010000002">
    <property type="protein sequence ID" value="MCB6182970.1"/>
    <property type="molecule type" value="Genomic_DNA"/>
</dbReference>
<evidence type="ECO:0000313" key="2">
    <source>
        <dbReference type="Proteomes" id="UP001165395"/>
    </source>
</evidence>
<evidence type="ECO:0000313" key="1">
    <source>
        <dbReference type="EMBL" id="MCB6182970.1"/>
    </source>
</evidence>
<accession>A0ABS8D450</accession>
<proteinExistence type="predicted"/>
<reference evidence="1" key="1">
    <citation type="submission" date="2021-10" db="EMBL/GenBank/DDBJ databases">
        <title>The complete genome sequence of Leeia sp. TBRC 13508.</title>
        <authorList>
            <person name="Charoenyingcharoen P."/>
            <person name="Yukphan P."/>
        </authorList>
    </citation>
    <scope>NUCLEOTIDE SEQUENCE</scope>
    <source>
        <strain evidence="1">TBRC 13508</strain>
    </source>
</reference>
<dbReference type="InterPro" id="IPR010260">
    <property type="entry name" value="AlpA"/>
</dbReference>
<keyword evidence="2" id="KW-1185">Reference proteome</keyword>
<sequence length="73" mass="8211">MSNTPIQIIRRPAVETMTGLSRATIYDKLNTKSPRHDPSFPKQINLGADAVGWLKHEVEAWILARVEQSRKAA</sequence>
<comment type="caution">
    <text evidence="1">The sequence shown here is derived from an EMBL/GenBank/DDBJ whole genome shotgun (WGS) entry which is preliminary data.</text>
</comment>
<dbReference type="PANTHER" id="PTHR36154">
    <property type="entry name" value="DNA-BINDING TRANSCRIPTIONAL ACTIVATOR ALPA"/>
    <property type="match status" value="1"/>
</dbReference>
<dbReference type="Pfam" id="PF05930">
    <property type="entry name" value="Phage_AlpA"/>
    <property type="match status" value="1"/>
</dbReference>
<dbReference type="InterPro" id="IPR052931">
    <property type="entry name" value="Prophage_regulatory_activator"/>
</dbReference>
<dbReference type="RefSeq" id="WP_227179266.1">
    <property type="nucleotide sequence ID" value="NZ_JAJBZT010000002.1"/>
</dbReference>
<dbReference type="Proteomes" id="UP001165395">
    <property type="component" value="Unassembled WGS sequence"/>
</dbReference>
<name>A0ABS8D450_9NEIS</name>
<dbReference type="PANTHER" id="PTHR36154:SF1">
    <property type="entry name" value="DNA-BINDING TRANSCRIPTIONAL ACTIVATOR ALPA"/>
    <property type="match status" value="1"/>
</dbReference>